<dbReference type="PANTHER" id="PTHR11066">
    <property type="entry name" value="ACYL-COA THIOESTERASE"/>
    <property type="match status" value="1"/>
</dbReference>
<dbReference type="Gene3D" id="2.40.160.210">
    <property type="entry name" value="Acyl-CoA thioesterase, double hotdog domain"/>
    <property type="match status" value="1"/>
</dbReference>
<dbReference type="InterPro" id="IPR029069">
    <property type="entry name" value="HotDog_dom_sf"/>
</dbReference>
<dbReference type="Pfam" id="PF20789">
    <property type="entry name" value="4HBT_3C"/>
    <property type="match status" value="1"/>
</dbReference>
<reference evidence="5" key="1">
    <citation type="submission" date="2020-05" db="EMBL/GenBank/DDBJ databases">
        <authorList>
            <person name="Chiriac C."/>
            <person name="Salcher M."/>
            <person name="Ghai R."/>
            <person name="Kavagutti S V."/>
        </authorList>
    </citation>
    <scope>NUCLEOTIDE SEQUENCE</scope>
</reference>
<name>A0A6J7GB38_9ZZZZ</name>
<sequence length="266" mass="29062">MADLSSVDLREILGVSPAGNDTYTSNSFLSRARTIDGGQIAGQALNAALDGVDIEFEAHSIHASFIAAGDSTKPVQYLVTRDRDGRSFATRHVTAFQGDVLIFRMFASFQKVEDGDDVQILPIPDTPGPENSPQSMAKLIGFDIRDPYPVQAAGKVTSAWAKPVITLGNDPRWNASALIYLSDMFNGLPDLLDFPNDSFQTSLDHALWLHRPFVLDDWLMFTHLGKTLASGRSLFTGEYFNSAGVHVATSAQEMLYRPPRVSHATS</sequence>
<dbReference type="GO" id="GO:0006637">
    <property type="term" value="P:acyl-CoA metabolic process"/>
    <property type="evidence" value="ECO:0007669"/>
    <property type="project" value="InterPro"/>
</dbReference>
<dbReference type="GO" id="GO:0047617">
    <property type="term" value="F:fatty acyl-CoA hydrolase activity"/>
    <property type="evidence" value="ECO:0007669"/>
    <property type="project" value="InterPro"/>
</dbReference>
<feature type="domain" description="Acyl-CoA thioesterase-like N-terminal HotDog" evidence="3">
    <location>
        <begin position="36"/>
        <end position="110"/>
    </location>
</feature>
<dbReference type="GO" id="GO:0005782">
    <property type="term" value="C:peroxisomal matrix"/>
    <property type="evidence" value="ECO:0007669"/>
    <property type="project" value="UniProtKB-SubCell"/>
</dbReference>
<keyword evidence="2" id="KW-0378">Hydrolase</keyword>
<evidence type="ECO:0000256" key="1">
    <source>
        <dbReference type="ARBA" id="ARBA00006538"/>
    </source>
</evidence>
<dbReference type="CDD" id="cd03444">
    <property type="entry name" value="Thioesterase_II_repeat1"/>
    <property type="match status" value="1"/>
</dbReference>
<dbReference type="InterPro" id="IPR042171">
    <property type="entry name" value="Acyl-CoA_hotdog"/>
</dbReference>
<evidence type="ECO:0000259" key="3">
    <source>
        <dbReference type="Pfam" id="PF13622"/>
    </source>
</evidence>
<dbReference type="PANTHER" id="PTHR11066:SF34">
    <property type="entry name" value="ACYL-COENZYME A THIOESTERASE 8"/>
    <property type="match status" value="1"/>
</dbReference>
<feature type="domain" description="Acyl-CoA thioesterase-like C-terminal" evidence="4">
    <location>
        <begin position="134"/>
        <end position="255"/>
    </location>
</feature>
<evidence type="ECO:0000259" key="4">
    <source>
        <dbReference type="Pfam" id="PF20789"/>
    </source>
</evidence>
<dbReference type="InterPro" id="IPR049450">
    <property type="entry name" value="ACOT8-like_C"/>
</dbReference>
<protein>
    <submittedName>
        <fullName evidence="5">Unannotated protein</fullName>
    </submittedName>
</protein>
<evidence type="ECO:0000256" key="2">
    <source>
        <dbReference type="ARBA" id="ARBA00022801"/>
    </source>
</evidence>
<dbReference type="AlphaFoldDB" id="A0A6J7GB38"/>
<dbReference type="CDD" id="cd03445">
    <property type="entry name" value="Thioesterase_II_repeat2"/>
    <property type="match status" value="1"/>
</dbReference>
<dbReference type="InterPro" id="IPR049449">
    <property type="entry name" value="TesB_ACOT8-like_N"/>
</dbReference>
<dbReference type="InterPro" id="IPR003703">
    <property type="entry name" value="Acyl_CoA_thio"/>
</dbReference>
<evidence type="ECO:0000313" key="5">
    <source>
        <dbReference type="EMBL" id="CAB4901393.1"/>
    </source>
</evidence>
<organism evidence="5">
    <name type="scientific">freshwater metagenome</name>
    <dbReference type="NCBI Taxonomy" id="449393"/>
    <lineage>
        <taxon>unclassified sequences</taxon>
        <taxon>metagenomes</taxon>
        <taxon>ecological metagenomes</taxon>
    </lineage>
</organism>
<dbReference type="EMBL" id="CAFBMC010000049">
    <property type="protein sequence ID" value="CAB4901393.1"/>
    <property type="molecule type" value="Genomic_DNA"/>
</dbReference>
<accession>A0A6J7GB38</accession>
<dbReference type="SUPFAM" id="SSF54637">
    <property type="entry name" value="Thioesterase/thiol ester dehydrase-isomerase"/>
    <property type="match status" value="2"/>
</dbReference>
<dbReference type="Pfam" id="PF13622">
    <property type="entry name" value="4HBT_3"/>
    <property type="match status" value="1"/>
</dbReference>
<dbReference type="GO" id="GO:0009062">
    <property type="term" value="P:fatty acid catabolic process"/>
    <property type="evidence" value="ECO:0007669"/>
    <property type="project" value="TreeGrafter"/>
</dbReference>
<proteinExistence type="inferred from homology"/>
<comment type="similarity">
    <text evidence="1">Belongs to the C/M/P thioester hydrolase family.</text>
</comment>
<gene>
    <name evidence="5" type="ORF">UFOPK3495_00975</name>
</gene>